<reference evidence="9 10" key="1">
    <citation type="submission" date="2018-06" db="EMBL/GenBank/DDBJ databases">
        <authorList>
            <consortium name="Pathogen Informatics"/>
            <person name="Doyle S."/>
        </authorList>
    </citation>
    <scope>NUCLEOTIDE SEQUENCE [LARGE SCALE GENOMIC DNA]</scope>
    <source>
        <strain evidence="9 10">NCTC10571</strain>
    </source>
</reference>
<gene>
    <name evidence="9" type="ORF">NCTC10571_00037</name>
</gene>
<dbReference type="GO" id="GO:0005886">
    <property type="term" value="C:plasma membrane"/>
    <property type="evidence" value="ECO:0007669"/>
    <property type="project" value="UniProtKB-SubCell"/>
</dbReference>
<name>A0A378NQ62_9FIRM</name>
<evidence type="ECO:0000259" key="8">
    <source>
        <dbReference type="Pfam" id="PF00892"/>
    </source>
</evidence>
<keyword evidence="3" id="KW-1003">Cell membrane</keyword>
<dbReference type="AlphaFoldDB" id="A0A378NQ62"/>
<dbReference type="PANTHER" id="PTHR32322:SF18">
    <property type="entry name" value="S-ADENOSYLMETHIONINE_S-ADENOSYLHOMOCYSTEINE TRANSPORTER"/>
    <property type="match status" value="1"/>
</dbReference>
<sequence>MLKQTYLLLSLATIFWGIQPLCIKILIQNWTPPALTTFRYLLISTILFIIIYLRKEQKFIPPKHCIVPLILMGLTGIGINNVAQFTGLHYSSITNCTLIAATGPAITALIATIFIHERLNFIQWIGIFISFIGVIFLITKGSIDVLLNFNFNPGDTLFFICQIVWALYSILGLKIMNYLSAIAVTAWSGLIGAIEVAIYAYFSGQLYYTPLDSLGYISFAFVVICGGVGSMLFWNIGVKNAGPSIAAIFSNLTPIFGMICGAIFLKEEIGYIQLSGALFIFLGVYITTHSQKIIKCFT</sequence>
<dbReference type="InterPro" id="IPR000620">
    <property type="entry name" value="EamA_dom"/>
</dbReference>
<feature type="transmembrane region" description="Helical" evidence="7">
    <location>
        <begin position="121"/>
        <end position="139"/>
    </location>
</feature>
<feature type="transmembrane region" description="Helical" evidence="7">
    <location>
        <begin position="271"/>
        <end position="288"/>
    </location>
</feature>
<feature type="transmembrane region" description="Helical" evidence="7">
    <location>
        <begin position="7"/>
        <end position="27"/>
    </location>
</feature>
<feature type="transmembrane region" description="Helical" evidence="7">
    <location>
        <begin position="151"/>
        <end position="171"/>
    </location>
</feature>
<dbReference type="RefSeq" id="WP_115150784.1">
    <property type="nucleotide sequence ID" value="NZ_UGPP01000001.1"/>
</dbReference>
<keyword evidence="6 7" id="KW-0472">Membrane</keyword>
<dbReference type="InterPro" id="IPR037185">
    <property type="entry name" value="EmrE-like"/>
</dbReference>
<feature type="transmembrane region" description="Helical" evidence="7">
    <location>
        <begin position="65"/>
        <end position="86"/>
    </location>
</feature>
<evidence type="ECO:0000313" key="9">
    <source>
        <dbReference type="EMBL" id="STY69957.1"/>
    </source>
</evidence>
<proteinExistence type="inferred from homology"/>
<dbReference type="InterPro" id="IPR050638">
    <property type="entry name" value="AA-Vitamin_Transporters"/>
</dbReference>
<feature type="transmembrane region" description="Helical" evidence="7">
    <location>
        <begin position="92"/>
        <end position="114"/>
    </location>
</feature>
<feature type="domain" description="EamA" evidence="8">
    <location>
        <begin position="6"/>
        <end position="138"/>
    </location>
</feature>
<organism evidence="9 10">
    <name type="scientific">Megamonas hypermegale</name>
    <dbReference type="NCBI Taxonomy" id="158847"/>
    <lineage>
        <taxon>Bacteria</taxon>
        <taxon>Bacillati</taxon>
        <taxon>Bacillota</taxon>
        <taxon>Negativicutes</taxon>
        <taxon>Selenomonadales</taxon>
        <taxon>Selenomonadaceae</taxon>
        <taxon>Megamonas</taxon>
    </lineage>
</organism>
<dbReference type="Pfam" id="PF00892">
    <property type="entry name" value="EamA"/>
    <property type="match status" value="2"/>
</dbReference>
<feature type="transmembrane region" description="Helical" evidence="7">
    <location>
        <begin position="214"/>
        <end position="234"/>
    </location>
</feature>
<evidence type="ECO:0000313" key="10">
    <source>
        <dbReference type="Proteomes" id="UP000255234"/>
    </source>
</evidence>
<keyword evidence="4 7" id="KW-0812">Transmembrane</keyword>
<protein>
    <submittedName>
        <fullName evidence="9">Putative DMT superfamily transporter inner membrane protein</fullName>
    </submittedName>
</protein>
<comment type="subcellular location">
    <subcellularLocation>
        <location evidence="1">Cell membrane</location>
        <topology evidence="1">Multi-pass membrane protein</topology>
    </subcellularLocation>
</comment>
<evidence type="ECO:0000256" key="3">
    <source>
        <dbReference type="ARBA" id="ARBA00022475"/>
    </source>
</evidence>
<evidence type="ECO:0000256" key="1">
    <source>
        <dbReference type="ARBA" id="ARBA00004651"/>
    </source>
</evidence>
<dbReference type="Proteomes" id="UP000255234">
    <property type="component" value="Unassembled WGS sequence"/>
</dbReference>
<evidence type="ECO:0000256" key="6">
    <source>
        <dbReference type="ARBA" id="ARBA00023136"/>
    </source>
</evidence>
<feature type="transmembrane region" description="Helical" evidence="7">
    <location>
        <begin position="33"/>
        <end position="53"/>
    </location>
</feature>
<accession>A0A378NQ62</accession>
<dbReference type="Gene3D" id="1.10.3730.20">
    <property type="match status" value="1"/>
</dbReference>
<evidence type="ECO:0000256" key="7">
    <source>
        <dbReference type="SAM" id="Phobius"/>
    </source>
</evidence>
<keyword evidence="5 7" id="KW-1133">Transmembrane helix</keyword>
<feature type="transmembrane region" description="Helical" evidence="7">
    <location>
        <begin position="246"/>
        <end position="265"/>
    </location>
</feature>
<comment type="similarity">
    <text evidence="2">Belongs to the EamA transporter family.</text>
</comment>
<dbReference type="SUPFAM" id="SSF103481">
    <property type="entry name" value="Multidrug resistance efflux transporter EmrE"/>
    <property type="match status" value="2"/>
</dbReference>
<dbReference type="PANTHER" id="PTHR32322">
    <property type="entry name" value="INNER MEMBRANE TRANSPORTER"/>
    <property type="match status" value="1"/>
</dbReference>
<feature type="domain" description="EamA" evidence="8">
    <location>
        <begin position="153"/>
        <end position="287"/>
    </location>
</feature>
<evidence type="ECO:0000256" key="5">
    <source>
        <dbReference type="ARBA" id="ARBA00022989"/>
    </source>
</evidence>
<evidence type="ECO:0000256" key="4">
    <source>
        <dbReference type="ARBA" id="ARBA00022692"/>
    </source>
</evidence>
<dbReference type="EMBL" id="UGPP01000001">
    <property type="protein sequence ID" value="STY69957.1"/>
    <property type="molecule type" value="Genomic_DNA"/>
</dbReference>
<feature type="transmembrane region" description="Helical" evidence="7">
    <location>
        <begin position="178"/>
        <end position="202"/>
    </location>
</feature>
<evidence type="ECO:0000256" key="2">
    <source>
        <dbReference type="ARBA" id="ARBA00007362"/>
    </source>
</evidence>